<evidence type="ECO:0000313" key="6">
    <source>
        <dbReference type="EMBL" id="PRX45434.1"/>
    </source>
</evidence>
<keyword evidence="1" id="KW-0808">Transferase</keyword>
<dbReference type="Gene3D" id="1.10.10.10">
    <property type="entry name" value="Winged helix-like DNA-binding domain superfamily/Winged helix DNA-binding domain"/>
    <property type="match status" value="1"/>
</dbReference>
<dbReference type="AlphaFoldDB" id="A0A2T0LQ31"/>
<sequence length="234" mass="25742">MQGKRDPEELATALAHMARDLLTQPSVQDTLDRIGHHATELVDGCTDAGILVLDGTRVRTLSATSSLVEHSDRLQGECGEGPCFDAVRDRQEVYRIPDMTDTVDRWPRFAPKARDLGIGSMMGFLLFTEDERYGALDLYSTDPDAFNERSEQVGWLLASHAAVALASAQHDAQLRDAIATRQEIGEAMGILMERYKISERQAFAVLVEASQRQNTKLREIAGTVTATGELPGAR</sequence>
<evidence type="ECO:0000256" key="4">
    <source>
        <dbReference type="ARBA" id="ARBA00023163"/>
    </source>
</evidence>
<keyword evidence="4" id="KW-0804">Transcription</keyword>
<dbReference type="PIRSF" id="PIRSF036625">
    <property type="entry name" value="GAF_ANTAR"/>
    <property type="match status" value="1"/>
</dbReference>
<dbReference type="Pfam" id="PF13185">
    <property type="entry name" value="GAF_2"/>
    <property type="match status" value="1"/>
</dbReference>
<dbReference type="PROSITE" id="PS50921">
    <property type="entry name" value="ANTAR"/>
    <property type="match status" value="1"/>
</dbReference>
<dbReference type="SMART" id="SM00065">
    <property type="entry name" value="GAF"/>
    <property type="match status" value="1"/>
</dbReference>
<dbReference type="GO" id="GO:0016301">
    <property type="term" value="F:kinase activity"/>
    <property type="evidence" value="ECO:0007669"/>
    <property type="project" value="UniProtKB-KW"/>
</dbReference>
<accession>A0A2T0LQ31</accession>
<dbReference type="SUPFAM" id="SSF52172">
    <property type="entry name" value="CheY-like"/>
    <property type="match status" value="1"/>
</dbReference>
<dbReference type="OrthoDB" id="4629915at2"/>
<feature type="domain" description="ANTAR" evidence="5">
    <location>
        <begin position="164"/>
        <end position="225"/>
    </location>
</feature>
<dbReference type="InterPro" id="IPR003018">
    <property type="entry name" value="GAF"/>
</dbReference>
<dbReference type="GO" id="GO:0003723">
    <property type="term" value="F:RNA binding"/>
    <property type="evidence" value="ECO:0007669"/>
    <property type="project" value="InterPro"/>
</dbReference>
<evidence type="ECO:0000256" key="2">
    <source>
        <dbReference type="ARBA" id="ARBA00022777"/>
    </source>
</evidence>
<dbReference type="InterPro" id="IPR036388">
    <property type="entry name" value="WH-like_DNA-bd_sf"/>
</dbReference>
<protein>
    <submittedName>
        <fullName evidence="6">ANTAR domain-containing protein</fullName>
    </submittedName>
</protein>
<dbReference type="InterPro" id="IPR012074">
    <property type="entry name" value="GAF_ANTAR"/>
</dbReference>
<dbReference type="Proteomes" id="UP000238362">
    <property type="component" value="Unassembled WGS sequence"/>
</dbReference>
<keyword evidence="3" id="KW-0805">Transcription regulation</keyword>
<comment type="caution">
    <text evidence="6">The sequence shown here is derived from an EMBL/GenBank/DDBJ whole genome shotgun (WGS) entry which is preliminary data.</text>
</comment>
<proteinExistence type="predicted"/>
<dbReference type="EMBL" id="PVNH01000009">
    <property type="protein sequence ID" value="PRX45434.1"/>
    <property type="molecule type" value="Genomic_DNA"/>
</dbReference>
<dbReference type="SMART" id="SM01012">
    <property type="entry name" value="ANTAR"/>
    <property type="match status" value="1"/>
</dbReference>
<dbReference type="InterPro" id="IPR011006">
    <property type="entry name" value="CheY-like_superfamily"/>
</dbReference>
<dbReference type="SUPFAM" id="SSF55781">
    <property type="entry name" value="GAF domain-like"/>
    <property type="match status" value="1"/>
</dbReference>
<evidence type="ECO:0000256" key="1">
    <source>
        <dbReference type="ARBA" id="ARBA00022679"/>
    </source>
</evidence>
<gene>
    <name evidence="6" type="ORF">B0I33_10997</name>
</gene>
<organism evidence="6 7">
    <name type="scientific">Prauserella shujinwangii</name>
    <dbReference type="NCBI Taxonomy" id="1453103"/>
    <lineage>
        <taxon>Bacteria</taxon>
        <taxon>Bacillati</taxon>
        <taxon>Actinomycetota</taxon>
        <taxon>Actinomycetes</taxon>
        <taxon>Pseudonocardiales</taxon>
        <taxon>Pseudonocardiaceae</taxon>
        <taxon>Prauserella</taxon>
    </lineage>
</organism>
<name>A0A2T0LQ31_9PSEU</name>
<dbReference type="Gene3D" id="3.30.450.40">
    <property type="match status" value="1"/>
</dbReference>
<evidence type="ECO:0000259" key="5">
    <source>
        <dbReference type="PROSITE" id="PS50921"/>
    </source>
</evidence>
<evidence type="ECO:0000256" key="3">
    <source>
        <dbReference type="ARBA" id="ARBA00023015"/>
    </source>
</evidence>
<dbReference type="InterPro" id="IPR005561">
    <property type="entry name" value="ANTAR"/>
</dbReference>
<evidence type="ECO:0000313" key="7">
    <source>
        <dbReference type="Proteomes" id="UP000238362"/>
    </source>
</evidence>
<keyword evidence="7" id="KW-1185">Reference proteome</keyword>
<dbReference type="InterPro" id="IPR029016">
    <property type="entry name" value="GAF-like_dom_sf"/>
</dbReference>
<dbReference type="Pfam" id="PF03861">
    <property type="entry name" value="ANTAR"/>
    <property type="match status" value="1"/>
</dbReference>
<reference evidence="6 7" key="1">
    <citation type="submission" date="2018-03" db="EMBL/GenBank/DDBJ databases">
        <title>Genomic Encyclopedia of Type Strains, Phase III (KMG-III): the genomes of soil and plant-associated and newly described type strains.</title>
        <authorList>
            <person name="Whitman W."/>
        </authorList>
    </citation>
    <scope>NUCLEOTIDE SEQUENCE [LARGE SCALE GENOMIC DNA]</scope>
    <source>
        <strain evidence="6 7">CGMCC 4.7125</strain>
    </source>
</reference>
<dbReference type="RefSeq" id="WP_106180646.1">
    <property type="nucleotide sequence ID" value="NZ_PVNH01000009.1"/>
</dbReference>
<keyword evidence="2" id="KW-0418">Kinase</keyword>